<evidence type="ECO:0000313" key="10">
    <source>
        <dbReference type="Proteomes" id="UP001556631"/>
    </source>
</evidence>
<feature type="transmembrane region" description="Helical" evidence="7">
    <location>
        <begin position="180"/>
        <end position="203"/>
    </location>
</feature>
<feature type="transmembrane region" description="Helical" evidence="7">
    <location>
        <begin position="100"/>
        <end position="122"/>
    </location>
</feature>
<dbReference type="InterPro" id="IPR035906">
    <property type="entry name" value="MetI-like_sf"/>
</dbReference>
<proteinExistence type="inferred from homology"/>
<keyword evidence="4 7" id="KW-0812">Transmembrane</keyword>
<keyword evidence="2 7" id="KW-0813">Transport</keyword>
<keyword evidence="3" id="KW-1003">Cell membrane</keyword>
<comment type="caution">
    <text evidence="9">The sequence shown here is derived from an EMBL/GenBank/DDBJ whole genome shotgun (WGS) entry which is preliminary data.</text>
</comment>
<feature type="transmembrane region" description="Helical" evidence="7">
    <location>
        <begin position="12"/>
        <end position="32"/>
    </location>
</feature>
<accession>A0ABV3T4Q5</accession>
<dbReference type="InterPro" id="IPR000515">
    <property type="entry name" value="MetI-like"/>
</dbReference>
<dbReference type="EMBL" id="JBFPJR010000028">
    <property type="protein sequence ID" value="MEX0428864.1"/>
    <property type="molecule type" value="Genomic_DNA"/>
</dbReference>
<comment type="similarity">
    <text evidence="7">Belongs to the binding-protein-dependent transport system permease family.</text>
</comment>
<protein>
    <submittedName>
        <fullName evidence="9">ABC transporter permease</fullName>
    </submittedName>
</protein>
<dbReference type="RefSeq" id="WP_367994834.1">
    <property type="nucleotide sequence ID" value="NZ_JBFPJR010000028.1"/>
</dbReference>
<feature type="transmembrane region" description="Helical" evidence="7">
    <location>
        <begin position="223"/>
        <end position="245"/>
    </location>
</feature>
<evidence type="ECO:0000259" key="8">
    <source>
        <dbReference type="PROSITE" id="PS50928"/>
    </source>
</evidence>
<evidence type="ECO:0000256" key="6">
    <source>
        <dbReference type="ARBA" id="ARBA00023136"/>
    </source>
</evidence>
<dbReference type="SUPFAM" id="SSF161098">
    <property type="entry name" value="MetI-like"/>
    <property type="match status" value="1"/>
</dbReference>
<evidence type="ECO:0000256" key="4">
    <source>
        <dbReference type="ARBA" id="ARBA00022692"/>
    </source>
</evidence>
<dbReference type="Proteomes" id="UP001556631">
    <property type="component" value="Unassembled WGS sequence"/>
</dbReference>
<sequence>MSTRLRRGLPWLATLLLVVVMIAVWEVVVRAMDVSSLILPPPSMIADRLGEMLRESETWHHTLITAMETVFGFAIAVVSGVAVGVLIGKVAWLETTLRPIIVGIQVVPKVALVPLFVIWFGFGMTSKVVVAAILAFFPIMLNVLLGVKSLDQGHRDVMRSLNASRVQTFLNLEVRSVMPYLLAGMETGIVFAIIGAIVGEYLGGSDGLGFMVVTTLNQFDAPGLFGVIVILSVLGLVLYALVYSLKRVLIPWHESVYAQRLDG</sequence>
<keyword evidence="6 7" id="KW-0472">Membrane</keyword>
<evidence type="ECO:0000256" key="5">
    <source>
        <dbReference type="ARBA" id="ARBA00022989"/>
    </source>
</evidence>
<dbReference type="Pfam" id="PF00528">
    <property type="entry name" value="BPD_transp_1"/>
    <property type="match status" value="1"/>
</dbReference>
<dbReference type="Gene3D" id="1.10.3720.10">
    <property type="entry name" value="MetI-like"/>
    <property type="match status" value="1"/>
</dbReference>
<evidence type="ECO:0000313" key="9">
    <source>
        <dbReference type="EMBL" id="MEX0428864.1"/>
    </source>
</evidence>
<organism evidence="9 10">
    <name type="scientific">Nocardioides eburneus</name>
    <dbReference type="NCBI Taxonomy" id="3231482"/>
    <lineage>
        <taxon>Bacteria</taxon>
        <taxon>Bacillati</taxon>
        <taxon>Actinomycetota</taxon>
        <taxon>Actinomycetes</taxon>
        <taxon>Propionibacteriales</taxon>
        <taxon>Nocardioidaceae</taxon>
        <taxon>Nocardioides</taxon>
    </lineage>
</organism>
<dbReference type="CDD" id="cd06261">
    <property type="entry name" value="TM_PBP2"/>
    <property type="match status" value="1"/>
</dbReference>
<reference evidence="9 10" key="1">
    <citation type="submission" date="2024-07" db="EMBL/GenBank/DDBJ databases">
        <authorList>
            <person name="Lee S."/>
            <person name="Kang M."/>
        </authorList>
    </citation>
    <scope>NUCLEOTIDE SEQUENCE [LARGE SCALE GENOMIC DNA]</scope>
    <source>
        <strain evidence="9 10">DS6</strain>
    </source>
</reference>
<dbReference type="PANTHER" id="PTHR30151">
    <property type="entry name" value="ALKANE SULFONATE ABC TRANSPORTER-RELATED, MEMBRANE SUBUNIT"/>
    <property type="match status" value="1"/>
</dbReference>
<feature type="domain" description="ABC transmembrane type-1" evidence="8">
    <location>
        <begin position="62"/>
        <end position="246"/>
    </location>
</feature>
<evidence type="ECO:0000256" key="2">
    <source>
        <dbReference type="ARBA" id="ARBA00022448"/>
    </source>
</evidence>
<keyword evidence="10" id="KW-1185">Reference proteome</keyword>
<dbReference type="PROSITE" id="PS50928">
    <property type="entry name" value="ABC_TM1"/>
    <property type="match status" value="1"/>
</dbReference>
<evidence type="ECO:0000256" key="3">
    <source>
        <dbReference type="ARBA" id="ARBA00022475"/>
    </source>
</evidence>
<gene>
    <name evidence="9" type="ORF">AB3X52_14650</name>
</gene>
<feature type="transmembrane region" description="Helical" evidence="7">
    <location>
        <begin position="69"/>
        <end position="88"/>
    </location>
</feature>
<keyword evidence="5 7" id="KW-1133">Transmembrane helix</keyword>
<comment type="subcellular location">
    <subcellularLocation>
        <location evidence="1 7">Cell membrane</location>
        <topology evidence="1 7">Multi-pass membrane protein</topology>
    </subcellularLocation>
</comment>
<name>A0ABV3T4Q5_9ACTN</name>
<evidence type="ECO:0000256" key="1">
    <source>
        <dbReference type="ARBA" id="ARBA00004651"/>
    </source>
</evidence>
<feature type="transmembrane region" description="Helical" evidence="7">
    <location>
        <begin position="128"/>
        <end position="150"/>
    </location>
</feature>
<evidence type="ECO:0000256" key="7">
    <source>
        <dbReference type="RuleBase" id="RU363032"/>
    </source>
</evidence>
<dbReference type="PANTHER" id="PTHR30151:SF20">
    <property type="entry name" value="ABC TRANSPORTER PERMEASE PROTEIN HI_0355-RELATED"/>
    <property type="match status" value="1"/>
</dbReference>